<dbReference type="SUPFAM" id="SSF52047">
    <property type="entry name" value="RNI-like"/>
    <property type="match status" value="1"/>
</dbReference>
<dbReference type="InterPro" id="IPR055411">
    <property type="entry name" value="LRR_FXL15/At3g58940/PEG3-like"/>
</dbReference>
<dbReference type="Gene3D" id="1.20.1280.50">
    <property type="match status" value="1"/>
</dbReference>
<dbReference type="InterPro" id="IPR036047">
    <property type="entry name" value="F-box-like_dom_sf"/>
</dbReference>
<protein>
    <recommendedName>
        <fullName evidence="2">F-box domain-containing protein</fullName>
    </recommendedName>
</protein>
<organism evidence="3 4">
    <name type="scientific">Aquilegia coerulea</name>
    <name type="common">Rocky mountain columbine</name>
    <dbReference type="NCBI Taxonomy" id="218851"/>
    <lineage>
        <taxon>Eukaryota</taxon>
        <taxon>Viridiplantae</taxon>
        <taxon>Streptophyta</taxon>
        <taxon>Embryophyta</taxon>
        <taxon>Tracheophyta</taxon>
        <taxon>Spermatophyta</taxon>
        <taxon>Magnoliopsida</taxon>
        <taxon>Ranunculales</taxon>
        <taxon>Ranunculaceae</taxon>
        <taxon>Thalictroideae</taxon>
        <taxon>Aquilegia</taxon>
    </lineage>
</organism>
<dbReference type="EMBL" id="KZ305039">
    <property type="protein sequence ID" value="PIA41545.1"/>
    <property type="molecule type" value="Genomic_DNA"/>
</dbReference>
<dbReference type="InterPro" id="IPR053781">
    <property type="entry name" value="F-box_AtFBL13-like"/>
</dbReference>
<dbReference type="InterPro" id="IPR050232">
    <property type="entry name" value="FBL13/AtMIF1-like"/>
</dbReference>
<dbReference type="PROSITE" id="PS50181">
    <property type="entry name" value="FBOX"/>
    <property type="match status" value="1"/>
</dbReference>
<reference evidence="3 4" key="1">
    <citation type="submission" date="2017-09" db="EMBL/GenBank/DDBJ databases">
        <title>WGS assembly of Aquilegia coerulea Goldsmith.</title>
        <authorList>
            <person name="Hodges S."/>
            <person name="Kramer E."/>
            <person name="Nordborg M."/>
            <person name="Tomkins J."/>
            <person name="Borevitz J."/>
            <person name="Derieg N."/>
            <person name="Yan J."/>
            <person name="Mihaltcheva S."/>
            <person name="Hayes R.D."/>
            <person name="Rokhsar D."/>
        </authorList>
    </citation>
    <scope>NUCLEOTIDE SEQUENCE [LARGE SCALE GENOMIC DNA]</scope>
    <source>
        <strain evidence="4">cv. Goldsmith</strain>
    </source>
</reference>
<keyword evidence="4" id="KW-1185">Reference proteome</keyword>
<dbReference type="OrthoDB" id="612216at2759"/>
<evidence type="ECO:0000313" key="3">
    <source>
        <dbReference type="EMBL" id="PIA41545.1"/>
    </source>
</evidence>
<proteinExistence type="predicted"/>
<dbReference type="STRING" id="218851.A0A2G5DDE1"/>
<dbReference type="PANTHER" id="PTHR31900:SF30">
    <property type="entry name" value="SUPERFAMILY PROTEIN, PUTATIVE-RELATED"/>
    <property type="match status" value="1"/>
</dbReference>
<dbReference type="AlphaFoldDB" id="A0A2G5DDE1"/>
<name>A0A2G5DDE1_AQUCA</name>
<accession>A0A2G5DDE1</accession>
<evidence type="ECO:0000259" key="2">
    <source>
        <dbReference type="PROSITE" id="PS50181"/>
    </source>
</evidence>
<dbReference type="CDD" id="cd22160">
    <property type="entry name" value="F-box_AtFBL13-like"/>
    <property type="match status" value="1"/>
</dbReference>
<evidence type="ECO:0000313" key="4">
    <source>
        <dbReference type="Proteomes" id="UP000230069"/>
    </source>
</evidence>
<dbReference type="SMART" id="SM00579">
    <property type="entry name" value="FBD"/>
    <property type="match status" value="1"/>
</dbReference>
<dbReference type="InterPro" id="IPR001810">
    <property type="entry name" value="F-box_dom"/>
</dbReference>
<dbReference type="Proteomes" id="UP000230069">
    <property type="component" value="Unassembled WGS sequence"/>
</dbReference>
<dbReference type="Pfam" id="PF24758">
    <property type="entry name" value="LRR_At5g56370"/>
    <property type="match status" value="1"/>
</dbReference>
<dbReference type="Pfam" id="PF08387">
    <property type="entry name" value="FBD"/>
    <property type="match status" value="1"/>
</dbReference>
<dbReference type="SUPFAM" id="SSF81383">
    <property type="entry name" value="F-box domain"/>
    <property type="match status" value="1"/>
</dbReference>
<dbReference type="FunCoup" id="A0A2G5DDE1">
    <property type="interactions" value="161"/>
</dbReference>
<dbReference type="PANTHER" id="PTHR31900">
    <property type="entry name" value="F-BOX/RNI SUPERFAMILY PROTEIN-RELATED"/>
    <property type="match status" value="1"/>
</dbReference>
<evidence type="ECO:0000256" key="1">
    <source>
        <dbReference type="SAM" id="MobiDB-lite"/>
    </source>
</evidence>
<dbReference type="InParanoid" id="A0A2G5DDE1"/>
<dbReference type="Pfam" id="PF00646">
    <property type="entry name" value="F-box"/>
    <property type="match status" value="1"/>
</dbReference>
<feature type="region of interest" description="Disordered" evidence="1">
    <location>
        <begin position="1"/>
        <end position="22"/>
    </location>
</feature>
<feature type="domain" description="F-box" evidence="2">
    <location>
        <begin position="17"/>
        <end position="65"/>
    </location>
</feature>
<dbReference type="InterPro" id="IPR032675">
    <property type="entry name" value="LRR_dom_sf"/>
</dbReference>
<dbReference type="Gene3D" id="3.80.10.10">
    <property type="entry name" value="Ribonuclease Inhibitor"/>
    <property type="match status" value="1"/>
</dbReference>
<dbReference type="InterPro" id="IPR006566">
    <property type="entry name" value="FBD"/>
</dbReference>
<gene>
    <name evidence="3" type="ORF">AQUCO_02200167v1</name>
</gene>
<sequence length="458" mass="52473">MKRQKKNSCSSDQEEEMDRISDLPDPTQAHIVSFLSMKDAIRTSILSKRWRNVYKSFPNLNFNQEYFEENYNTRDFKNIVNQFLNCHDESNIHKFSLLTSVDNSSYHHILEWISFAVNHNVQELVLDFDNDKLNSLPCCLFTCQSLTLLSLNFINLNLPTHTEFPMLKTLKLRFVRLYGEDPLNQLISSCPVLEDFLMQACVWDSQTALNISAPTLKSLKINVLISTRAIKISASNLREICYLGIPPDITSETLSSLYNAIFDFLEPFSKNDTNLDILGHNVCKIFKGLQNVSKLRFGFEHWYIEYLTRVQDIFTSCPTSCGSLKDLTLDISRTKNHVRVITFLLKSYPNLQTLSISVKEIITRYLDVYNMERYLPSQELSAGGVLNHLKTVTINSFGGSKCELDLMRYLLGNATALEEMKIIYSGKLKEDLVKQTVVRDKCSVITKVSPSAVISFPI</sequence>